<dbReference type="AlphaFoldDB" id="A0A7G5FCE7"/>
<dbReference type="PANTHER" id="PTHR36456">
    <property type="entry name" value="UPF0232 PROTEIN SCO3875"/>
    <property type="match status" value="1"/>
</dbReference>
<dbReference type="InterPro" id="IPR007922">
    <property type="entry name" value="DciA-like"/>
</dbReference>
<evidence type="ECO:0000256" key="1">
    <source>
        <dbReference type="SAM" id="MobiDB-lite"/>
    </source>
</evidence>
<keyword evidence="3" id="KW-1185">Reference proteome</keyword>
<name>A0A7G5FCE7_9CORY</name>
<gene>
    <name evidence="2" type="ORF">HW450_07830</name>
</gene>
<dbReference type="PANTHER" id="PTHR36456:SF1">
    <property type="entry name" value="UPF0232 PROTEIN SCO3875"/>
    <property type="match status" value="1"/>
</dbReference>
<dbReference type="Pfam" id="PF05258">
    <property type="entry name" value="DciA"/>
    <property type="match status" value="1"/>
</dbReference>
<accession>A0A7G5FCE7</accession>
<sequence>MSEPIDPIQAAFENVRKQAKLKTGKAPDLSKQGQGRRKAPASGRRRGIPTGKDGRPLRRRDNFQTLSDVLKGEIRSRGWQKDIAGGWIFSHWNVLVGDKIAQHTRVQMMKDKALFIQCDSTAWATNLRLMQRQILQEIAKHVGPDVVAELKIFGPNVPSWRKGPLHVKGRGPRDTYG</sequence>
<dbReference type="RefSeq" id="WP_182385097.1">
    <property type="nucleotide sequence ID" value="NZ_CP059833.1"/>
</dbReference>
<proteinExistence type="predicted"/>
<evidence type="ECO:0000313" key="3">
    <source>
        <dbReference type="Proteomes" id="UP000515570"/>
    </source>
</evidence>
<dbReference type="EMBL" id="CP059833">
    <property type="protein sequence ID" value="QMV84288.1"/>
    <property type="molecule type" value="Genomic_DNA"/>
</dbReference>
<feature type="region of interest" description="Disordered" evidence="1">
    <location>
        <begin position="19"/>
        <end position="59"/>
    </location>
</feature>
<organism evidence="2 3">
    <name type="scientific">Corynebacterium hindlerae</name>
    <dbReference type="NCBI Taxonomy" id="699041"/>
    <lineage>
        <taxon>Bacteria</taxon>
        <taxon>Bacillati</taxon>
        <taxon>Actinomycetota</taxon>
        <taxon>Actinomycetes</taxon>
        <taxon>Mycobacteriales</taxon>
        <taxon>Corynebacteriaceae</taxon>
        <taxon>Corynebacterium</taxon>
    </lineage>
</organism>
<reference evidence="2 3" key="1">
    <citation type="submission" date="2020-07" db="EMBL/GenBank/DDBJ databases">
        <title>non toxigenic Corynebacterium sp. nov from a clinical source.</title>
        <authorList>
            <person name="Bernier A.-M."/>
            <person name="Bernard K."/>
        </authorList>
    </citation>
    <scope>NUCLEOTIDE SEQUENCE [LARGE SCALE GENOMIC DNA]</scope>
    <source>
        <strain evidence="3">NML 93-0612</strain>
    </source>
</reference>
<dbReference type="Proteomes" id="UP000515570">
    <property type="component" value="Chromosome"/>
</dbReference>
<evidence type="ECO:0000313" key="2">
    <source>
        <dbReference type="EMBL" id="QMV84288.1"/>
    </source>
</evidence>
<feature type="compositionally biased region" description="Basic residues" evidence="1">
    <location>
        <begin position="34"/>
        <end position="47"/>
    </location>
</feature>
<protein>
    <submittedName>
        <fullName evidence="2">DUF721 domain-containing protein</fullName>
    </submittedName>
</protein>